<sequence>MIYQIHVDSGPGRAGDAGKQHFARKVQLTRPLRALPARQSLIMHGGQVLSASDDADDEEDDDDLALARYAAF</sequence>
<accession>A0A4S4MLX6</accession>
<reference evidence="1 2" key="1">
    <citation type="submission" date="2019-02" db="EMBL/GenBank/DDBJ databases">
        <title>Genome sequencing of the rare red list fungi Antrodiella citrinella (Flaviporus citrinellus).</title>
        <authorList>
            <person name="Buettner E."/>
            <person name="Kellner H."/>
        </authorList>
    </citation>
    <scope>NUCLEOTIDE SEQUENCE [LARGE SCALE GENOMIC DNA]</scope>
    <source>
        <strain evidence="1 2">DSM 108506</strain>
    </source>
</reference>
<evidence type="ECO:0000313" key="1">
    <source>
        <dbReference type="EMBL" id="THH26894.1"/>
    </source>
</evidence>
<gene>
    <name evidence="1" type="ORF">EUX98_g7289</name>
</gene>
<dbReference type="EMBL" id="SGPM01000299">
    <property type="protein sequence ID" value="THH26894.1"/>
    <property type="molecule type" value="Genomic_DNA"/>
</dbReference>
<proteinExistence type="predicted"/>
<evidence type="ECO:0000313" key="2">
    <source>
        <dbReference type="Proteomes" id="UP000308730"/>
    </source>
</evidence>
<comment type="caution">
    <text evidence="1">The sequence shown here is derived from an EMBL/GenBank/DDBJ whole genome shotgun (WGS) entry which is preliminary data.</text>
</comment>
<organism evidence="1 2">
    <name type="scientific">Antrodiella citrinella</name>
    <dbReference type="NCBI Taxonomy" id="2447956"/>
    <lineage>
        <taxon>Eukaryota</taxon>
        <taxon>Fungi</taxon>
        <taxon>Dikarya</taxon>
        <taxon>Basidiomycota</taxon>
        <taxon>Agaricomycotina</taxon>
        <taxon>Agaricomycetes</taxon>
        <taxon>Polyporales</taxon>
        <taxon>Steccherinaceae</taxon>
        <taxon>Antrodiella</taxon>
    </lineage>
</organism>
<keyword evidence="2" id="KW-1185">Reference proteome</keyword>
<name>A0A4S4MLX6_9APHY</name>
<dbReference type="AlphaFoldDB" id="A0A4S4MLX6"/>
<dbReference type="Proteomes" id="UP000308730">
    <property type="component" value="Unassembled WGS sequence"/>
</dbReference>
<protein>
    <submittedName>
        <fullName evidence="1">Uncharacterized protein</fullName>
    </submittedName>
</protein>